<dbReference type="Proteomes" id="UP000668358">
    <property type="component" value="Unassembled WGS sequence"/>
</dbReference>
<protein>
    <submittedName>
        <fullName evidence="1">DUF4236 domain-containing protein</fullName>
    </submittedName>
</protein>
<sequence>KVGKNSKVNLSTGGGVGFSTGKKGARVSVNKNGVNLYGGKGILRFTKHISFKKIFSFLNNLNK</sequence>
<gene>
    <name evidence="1" type="ORF">JJB78_16940</name>
</gene>
<organism evidence="1 2">
    <name type="scientific">Clostridium perfringens</name>
    <dbReference type="NCBI Taxonomy" id="1502"/>
    <lineage>
        <taxon>Bacteria</taxon>
        <taxon>Bacillati</taxon>
        <taxon>Bacillota</taxon>
        <taxon>Clostridia</taxon>
        <taxon>Eubacteriales</taxon>
        <taxon>Clostridiaceae</taxon>
        <taxon>Clostridium</taxon>
    </lineage>
</organism>
<dbReference type="RefSeq" id="WP_208345771.1">
    <property type="nucleotide sequence ID" value="NZ_CATNXC010000040.1"/>
</dbReference>
<comment type="caution">
    <text evidence="1">The sequence shown here is derived from an EMBL/GenBank/DDBJ whole genome shotgun (WGS) entry which is preliminary data.</text>
</comment>
<name>A0ABD4PUS8_CLOPF</name>
<feature type="non-terminal residue" evidence="1">
    <location>
        <position position="1"/>
    </location>
</feature>
<accession>A0ABD4PUS8</accession>
<dbReference type="EMBL" id="JAENRE010000028">
    <property type="protein sequence ID" value="MBO3418126.1"/>
    <property type="molecule type" value="Genomic_DNA"/>
</dbReference>
<dbReference type="AlphaFoldDB" id="A0ABD4PUS8"/>
<evidence type="ECO:0000313" key="1">
    <source>
        <dbReference type="EMBL" id="MBO3418126.1"/>
    </source>
</evidence>
<reference evidence="1 2" key="1">
    <citation type="submission" date="2020-12" db="EMBL/GenBank/DDBJ databases">
        <title>Comparative genomics of Clostridium perfringens reveals patterns of host-associated phylogenetic clades and virulence factors.</title>
        <authorList>
            <person name="Smith A.H."/>
            <person name="Geier R."/>
        </authorList>
    </citation>
    <scope>NUCLEOTIDE SEQUENCE [LARGE SCALE GENOMIC DNA]</scope>
    <source>
        <strain evidence="1 2">CHD15829P</strain>
    </source>
</reference>
<proteinExistence type="predicted"/>
<evidence type="ECO:0000313" key="2">
    <source>
        <dbReference type="Proteomes" id="UP000668358"/>
    </source>
</evidence>